<dbReference type="Proteomes" id="UP001595805">
    <property type="component" value="Unassembled WGS sequence"/>
</dbReference>
<feature type="transmembrane region" description="Helical" evidence="4">
    <location>
        <begin position="20"/>
        <end position="38"/>
    </location>
</feature>
<organism evidence="5 6">
    <name type="scientific">Algoriphagus namhaensis</name>
    <dbReference type="NCBI Taxonomy" id="915353"/>
    <lineage>
        <taxon>Bacteria</taxon>
        <taxon>Pseudomonadati</taxon>
        <taxon>Bacteroidota</taxon>
        <taxon>Cytophagia</taxon>
        <taxon>Cytophagales</taxon>
        <taxon>Cyclobacteriaceae</taxon>
        <taxon>Algoriphagus</taxon>
    </lineage>
</organism>
<gene>
    <name evidence="5" type="ORF">ACFOSV_00190</name>
</gene>
<evidence type="ECO:0000313" key="5">
    <source>
        <dbReference type="EMBL" id="MFC3878570.1"/>
    </source>
</evidence>
<feature type="transmembrane region" description="Helical" evidence="4">
    <location>
        <begin position="339"/>
        <end position="358"/>
    </location>
</feature>
<dbReference type="SUPFAM" id="SSF48452">
    <property type="entry name" value="TPR-like"/>
    <property type="match status" value="1"/>
</dbReference>
<dbReference type="Pfam" id="PF13424">
    <property type="entry name" value="TPR_12"/>
    <property type="match status" value="1"/>
</dbReference>
<evidence type="ECO:0000256" key="2">
    <source>
        <dbReference type="ARBA" id="ARBA00022803"/>
    </source>
</evidence>
<keyword evidence="4" id="KW-0472">Membrane</keyword>
<feature type="transmembrane region" description="Helical" evidence="4">
    <location>
        <begin position="241"/>
        <end position="261"/>
    </location>
</feature>
<evidence type="ECO:0000313" key="6">
    <source>
        <dbReference type="Proteomes" id="UP001595805"/>
    </source>
</evidence>
<feature type="repeat" description="TPR" evidence="3">
    <location>
        <begin position="513"/>
        <end position="546"/>
    </location>
</feature>
<feature type="repeat" description="TPR" evidence="3">
    <location>
        <begin position="479"/>
        <end position="512"/>
    </location>
</feature>
<name>A0ABV8ALH5_9BACT</name>
<dbReference type="PANTHER" id="PTHR44227:SF3">
    <property type="entry name" value="PROTEIN O-MANNOSYL-TRANSFERASE TMTC4"/>
    <property type="match status" value="1"/>
</dbReference>
<feature type="transmembrane region" description="Helical" evidence="4">
    <location>
        <begin position="273"/>
        <end position="294"/>
    </location>
</feature>
<dbReference type="RefSeq" id="WP_377902173.1">
    <property type="nucleotide sequence ID" value="NZ_JBHRZS010000002.1"/>
</dbReference>
<keyword evidence="4" id="KW-0812">Transmembrane</keyword>
<evidence type="ECO:0000256" key="3">
    <source>
        <dbReference type="PROSITE-ProRule" id="PRU00339"/>
    </source>
</evidence>
<dbReference type="PANTHER" id="PTHR44227">
    <property type="match status" value="1"/>
</dbReference>
<dbReference type="PROSITE" id="PS50005">
    <property type="entry name" value="TPR"/>
    <property type="match status" value="5"/>
</dbReference>
<feature type="transmembrane region" description="Helical" evidence="4">
    <location>
        <begin position="370"/>
        <end position="388"/>
    </location>
</feature>
<feature type="transmembrane region" description="Helical" evidence="4">
    <location>
        <begin position="166"/>
        <end position="185"/>
    </location>
</feature>
<dbReference type="InterPro" id="IPR052346">
    <property type="entry name" value="O-mannosyl-transferase_TMTC"/>
</dbReference>
<feature type="repeat" description="TPR" evidence="3">
    <location>
        <begin position="445"/>
        <end position="478"/>
    </location>
</feature>
<protein>
    <submittedName>
        <fullName evidence="5">Tetratricopeptide repeat protein</fullName>
    </submittedName>
</protein>
<feature type="transmembrane region" description="Helical" evidence="4">
    <location>
        <begin position="314"/>
        <end position="332"/>
    </location>
</feature>
<feature type="repeat" description="TPR" evidence="3">
    <location>
        <begin position="644"/>
        <end position="677"/>
    </location>
</feature>
<feature type="transmembrane region" description="Helical" evidence="4">
    <location>
        <begin position="104"/>
        <end position="127"/>
    </location>
</feature>
<dbReference type="InterPro" id="IPR019734">
    <property type="entry name" value="TPR_rpt"/>
</dbReference>
<keyword evidence="1" id="KW-0677">Repeat</keyword>
<reference evidence="6" key="1">
    <citation type="journal article" date="2019" name="Int. J. Syst. Evol. Microbiol.">
        <title>The Global Catalogue of Microorganisms (GCM) 10K type strain sequencing project: providing services to taxonomists for standard genome sequencing and annotation.</title>
        <authorList>
            <consortium name="The Broad Institute Genomics Platform"/>
            <consortium name="The Broad Institute Genome Sequencing Center for Infectious Disease"/>
            <person name="Wu L."/>
            <person name="Ma J."/>
        </authorList>
    </citation>
    <scope>NUCLEOTIDE SEQUENCE [LARGE SCALE GENOMIC DNA]</scope>
    <source>
        <strain evidence="6">CCUG 60523</strain>
    </source>
</reference>
<dbReference type="Pfam" id="PF00515">
    <property type="entry name" value="TPR_1"/>
    <property type="match status" value="2"/>
</dbReference>
<feature type="transmembrane region" description="Helical" evidence="4">
    <location>
        <begin position="400"/>
        <end position="419"/>
    </location>
</feature>
<dbReference type="PROSITE" id="PS50293">
    <property type="entry name" value="TPR_REGION"/>
    <property type="match status" value="3"/>
</dbReference>
<keyword evidence="4" id="KW-1133">Transmembrane helix</keyword>
<accession>A0ABV8ALH5</accession>
<comment type="caution">
    <text evidence="5">The sequence shown here is derived from an EMBL/GenBank/DDBJ whole genome shotgun (WGS) entry which is preliminary data.</text>
</comment>
<dbReference type="Gene3D" id="1.25.40.10">
    <property type="entry name" value="Tetratricopeptide repeat domain"/>
    <property type="match status" value="3"/>
</dbReference>
<keyword evidence="2 3" id="KW-0802">TPR repeat</keyword>
<dbReference type="InterPro" id="IPR011990">
    <property type="entry name" value="TPR-like_helical_dom_sf"/>
</dbReference>
<feature type="transmembrane region" description="Helical" evidence="4">
    <location>
        <begin position="139"/>
        <end position="160"/>
    </location>
</feature>
<evidence type="ECO:0000256" key="4">
    <source>
        <dbReference type="SAM" id="Phobius"/>
    </source>
</evidence>
<keyword evidence="6" id="KW-1185">Reference proteome</keyword>
<dbReference type="EMBL" id="JBHRZS010000002">
    <property type="protein sequence ID" value="MFC3878570.1"/>
    <property type="molecule type" value="Genomic_DNA"/>
</dbReference>
<feature type="repeat" description="TPR" evidence="3">
    <location>
        <begin position="738"/>
        <end position="771"/>
    </location>
</feature>
<evidence type="ECO:0000256" key="1">
    <source>
        <dbReference type="ARBA" id="ARBA00022737"/>
    </source>
</evidence>
<feature type="transmembrane region" description="Helical" evidence="4">
    <location>
        <begin position="192"/>
        <end position="218"/>
    </location>
</feature>
<proteinExistence type="predicted"/>
<dbReference type="SMART" id="SM00028">
    <property type="entry name" value="TPR"/>
    <property type="match status" value="6"/>
</dbReference>
<sequence>MKGSNTSGKNNSSYIKKKGFLILVGITLATLIFAYSNHFSNSFHFDDSHTIESNSAIQEINVRLFFTDGSTFSSLPSNQSYRPLTTLENAIDYKIGDGLDTKVFHIHIFLTFLITCFLIGLFIKKLLDRINYSEDNKYWALLCAAIFGFLCANAETVNYIIQRAEITAALSVLAGFVAFLSRGFWRKFYVYLLFPLIGFFAKEMAFVFAPLLLLYLLIFEEKVDLFHFYRKEEFKKTLKSLYKALPAFILTIAFYIFYTNIRPITFNPGGVSTFNYLITQPMVMAHYIATYFIPYNLSADTDWVVYTSLFDYRAILGIVIITLLVYVALRASNKKETRLFSFGFLWFFISLLPTSSIIPFAEVLNDHRTFIPYIGLTIAFVFGTNYLLKKYLHHFLKNQKAKTIIFIGIIVFLAANVYGVRQRNKVWNNALSLWKDVTIKSPNNGRGLMNYGLALMAKGEYADAESYYKQALLLNPNYATLYINLGILNNAMGDKIEAEDYFKQALELNPNSHSALYYYARYLNENNRFEEAKDLLSEALRISPTYTHAQVLLLNLHHKAEDWDKLKNLAERTLNKSPNNGIARKYLNIAQNKKSISMILEEEAHIEPSAEKYLNLSLHYFRANKFEKTISAATLALSLKNNYPEAYNNIGIAHFRLGEYDKAIKAYTKALNLKPDFTLAKNNLSDAINATELQNRNSNTKNSSAEDFLALSLKFYNNGDFSSCIKAAQKSNEISLSSAAFNNICAAYNQLKKYDKAIEACNQALKLDTSNKLARGNLNFSISQKMN</sequence>